<dbReference type="STRING" id="335541.Swol_0995"/>
<dbReference type="GO" id="GO:0006313">
    <property type="term" value="P:DNA transposition"/>
    <property type="evidence" value="ECO:0007669"/>
    <property type="project" value="InterPro"/>
</dbReference>
<gene>
    <name evidence="1" type="ordered locus">Swol_0995</name>
</gene>
<name>Q0AY95_SYNWW</name>
<dbReference type="SUPFAM" id="SSF46689">
    <property type="entry name" value="Homeodomain-like"/>
    <property type="match status" value="1"/>
</dbReference>
<sequence length="99" mass="11596">MRKKYTDEFKAQIVLEIFKEEKSVTQLASEHGIHPTQLTRWKNEAIQNLPSLFTDDRKGVQALKKTYESKIDELYAEVGRLTTQNTWLKKKSGLRVDEK</sequence>
<dbReference type="eggNOG" id="COG2963">
    <property type="taxonomic scope" value="Bacteria"/>
</dbReference>
<evidence type="ECO:0000313" key="1">
    <source>
        <dbReference type="EMBL" id="ABI68309.1"/>
    </source>
</evidence>
<evidence type="ECO:0000313" key="2">
    <source>
        <dbReference type="Proteomes" id="UP000001968"/>
    </source>
</evidence>
<dbReference type="InterPro" id="IPR036388">
    <property type="entry name" value="WH-like_DNA-bd_sf"/>
</dbReference>
<dbReference type="KEGG" id="swo:Swol_0995"/>
<dbReference type="Proteomes" id="UP000001968">
    <property type="component" value="Chromosome"/>
</dbReference>
<dbReference type="InterPro" id="IPR009057">
    <property type="entry name" value="Homeodomain-like_sf"/>
</dbReference>
<reference evidence="2" key="1">
    <citation type="journal article" date="2010" name="Environ. Microbiol.">
        <title>The genome of Syntrophomonas wolfei: new insights into syntrophic metabolism and biohydrogen production.</title>
        <authorList>
            <person name="Sieber J.R."/>
            <person name="Sims D.R."/>
            <person name="Han C."/>
            <person name="Kim E."/>
            <person name="Lykidis A."/>
            <person name="Lapidus A.L."/>
            <person name="McDonnald E."/>
            <person name="Rohlin L."/>
            <person name="Culley D.E."/>
            <person name="Gunsalus R."/>
            <person name="McInerney M.J."/>
        </authorList>
    </citation>
    <scope>NUCLEOTIDE SEQUENCE [LARGE SCALE GENOMIC DNA]</scope>
    <source>
        <strain evidence="2">DSM 2245B / Goettingen</strain>
    </source>
</reference>
<organism evidence="1 2">
    <name type="scientific">Syntrophomonas wolfei subsp. wolfei (strain DSM 2245B / Goettingen)</name>
    <dbReference type="NCBI Taxonomy" id="335541"/>
    <lineage>
        <taxon>Bacteria</taxon>
        <taxon>Bacillati</taxon>
        <taxon>Bacillota</taxon>
        <taxon>Clostridia</taxon>
        <taxon>Eubacteriales</taxon>
        <taxon>Syntrophomonadaceae</taxon>
        <taxon>Syntrophomonas</taxon>
    </lineage>
</organism>
<dbReference type="GO" id="GO:0004803">
    <property type="term" value="F:transposase activity"/>
    <property type="evidence" value="ECO:0007669"/>
    <property type="project" value="InterPro"/>
</dbReference>
<dbReference type="HOGENOM" id="CLU_027402_36_1_9"/>
<proteinExistence type="predicted"/>
<dbReference type="GO" id="GO:0003677">
    <property type="term" value="F:DNA binding"/>
    <property type="evidence" value="ECO:0007669"/>
    <property type="project" value="InterPro"/>
</dbReference>
<dbReference type="Gene3D" id="1.10.10.10">
    <property type="entry name" value="Winged helix-like DNA-binding domain superfamily/Winged helix DNA-binding domain"/>
    <property type="match status" value="1"/>
</dbReference>
<dbReference type="EMBL" id="CP000448">
    <property type="protein sequence ID" value="ABI68309.1"/>
    <property type="molecule type" value="Genomic_DNA"/>
</dbReference>
<dbReference type="InterPro" id="IPR002514">
    <property type="entry name" value="Transposase_8"/>
</dbReference>
<dbReference type="Pfam" id="PF01527">
    <property type="entry name" value="HTH_Tnp_1"/>
    <property type="match status" value="1"/>
</dbReference>
<accession>Q0AY95</accession>
<keyword evidence="2" id="KW-1185">Reference proteome</keyword>
<dbReference type="AlphaFoldDB" id="Q0AY95"/>
<protein>
    <submittedName>
        <fullName evidence="1">Transposase IS3/IS911</fullName>
    </submittedName>
</protein>